<protein>
    <recommendedName>
        <fullName evidence="3">BEN domain-containing protein</fullName>
    </recommendedName>
</protein>
<dbReference type="EMBL" id="CAJPEV010004268">
    <property type="protein sequence ID" value="CAG0901487.1"/>
    <property type="molecule type" value="Genomic_DNA"/>
</dbReference>
<proteinExistence type="predicted"/>
<evidence type="ECO:0000256" key="2">
    <source>
        <dbReference type="SAM" id="MobiDB-lite"/>
    </source>
</evidence>
<dbReference type="PANTHER" id="PTHR21292:SF1">
    <property type="entry name" value="EXOCYST COMPLEX COMPONENT 3"/>
    <property type="match status" value="1"/>
</dbReference>
<keyword evidence="5" id="KW-1185">Reference proteome</keyword>
<organism evidence="4">
    <name type="scientific">Darwinula stevensoni</name>
    <dbReference type="NCBI Taxonomy" id="69355"/>
    <lineage>
        <taxon>Eukaryota</taxon>
        <taxon>Metazoa</taxon>
        <taxon>Ecdysozoa</taxon>
        <taxon>Arthropoda</taxon>
        <taxon>Crustacea</taxon>
        <taxon>Oligostraca</taxon>
        <taxon>Ostracoda</taxon>
        <taxon>Podocopa</taxon>
        <taxon>Podocopida</taxon>
        <taxon>Darwinulocopina</taxon>
        <taxon>Darwinuloidea</taxon>
        <taxon>Darwinulidae</taxon>
        <taxon>Darwinula</taxon>
    </lineage>
</organism>
<dbReference type="PANTHER" id="PTHR21292">
    <property type="entry name" value="EXOCYST COMPLEX COMPONENT SEC6-RELATED"/>
    <property type="match status" value="1"/>
</dbReference>
<feature type="region of interest" description="Disordered" evidence="2">
    <location>
        <begin position="553"/>
        <end position="573"/>
    </location>
</feature>
<dbReference type="Proteomes" id="UP000677054">
    <property type="component" value="Unassembled WGS sequence"/>
</dbReference>
<dbReference type="GO" id="GO:0000149">
    <property type="term" value="F:SNARE binding"/>
    <property type="evidence" value="ECO:0007669"/>
    <property type="project" value="TreeGrafter"/>
</dbReference>
<sequence>MRLVRYLMRNSHLLLETMEQSWCPSVPLQIIPAHADPAPMRNHVATENIQPNITDSIRDGLTIAQQEFKGGDQFTAHEILVGHLEKYLELCCAGEKDEENCLQQFEKLHRDLTDSLLLHLSKVLEGNPPPEMGNNHQMEQAFFKMLPIIEKEDAMDARCIESDRAGLKFPWRPMRWKEKVYLKMETLLPLRIKNFQPPPQSESLEEFISYLKELKQMACSDIRVLEKLASRSPTPHYNICKDFIQMYHRCLANQLKGVIPLDPYHYKPAREWVLELNSGSEEVFNFKDEYAPIWNEWERGFIMKHEEHLSKTLDKAVKKWHNTGENDDDDGVSTLSEVVPSGYFGLRCNTTTLETIFPACIDQIIQFLYKCKDEVKKYKDEYIQDPNKYPCFTKYMVDVVNDMLEIPGRFYWHPENFKSKVEKLKAVALEVRDEVARMLGLLGAIDLEKDIAHVFNSNQLDGESAANTISAIMDKFFYKHEHLRRENLIPIARMFADMSKTAMLSREQQQLTSTTSLPKRKREDWKGLGHADYFQKRKKQKVIKNKANIYMPDNMTKGTGSGVQCEESPLKNRETTRLQKENGELRQMVEKLQEKNQELEIMLQKNLEIIPATIKQTITEQLTSVLNQRLLSASSIPPAPTVPKLVENGLETDVPCNEPATAPSGDVPISLSEEQQVELQHYQHQFGHYTAKLMRMKFTSEELQRCSIFGRERKGQKPREPLPEEMRQFVENHLREKFGKSLTEVRSKMSQILRDQRSSKKKS</sequence>
<dbReference type="GO" id="GO:0051601">
    <property type="term" value="P:exocyst localization"/>
    <property type="evidence" value="ECO:0007669"/>
    <property type="project" value="TreeGrafter"/>
</dbReference>
<dbReference type="AlphaFoldDB" id="A0A7R9FRE2"/>
<feature type="domain" description="BEN" evidence="3">
    <location>
        <begin position="663"/>
        <end position="760"/>
    </location>
</feature>
<name>A0A7R9FRE2_9CRUS</name>
<dbReference type="GO" id="GO:0006887">
    <property type="term" value="P:exocytosis"/>
    <property type="evidence" value="ECO:0007669"/>
    <property type="project" value="InterPro"/>
</dbReference>
<dbReference type="Gene3D" id="1.10.10.2590">
    <property type="entry name" value="BEN domain"/>
    <property type="match status" value="1"/>
</dbReference>
<dbReference type="GO" id="GO:0003677">
    <property type="term" value="F:DNA binding"/>
    <property type="evidence" value="ECO:0007669"/>
    <property type="project" value="InterPro"/>
</dbReference>
<reference evidence="4" key="1">
    <citation type="submission" date="2020-11" db="EMBL/GenBank/DDBJ databases">
        <authorList>
            <person name="Tran Van P."/>
        </authorList>
    </citation>
    <scope>NUCLEOTIDE SEQUENCE</scope>
</reference>
<feature type="coiled-coil region" evidence="1">
    <location>
        <begin position="575"/>
        <end position="609"/>
    </location>
</feature>
<dbReference type="EMBL" id="LR903785">
    <property type="protein sequence ID" value="CAD7252275.1"/>
    <property type="molecule type" value="Genomic_DNA"/>
</dbReference>
<gene>
    <name evidence="4" type="ORF">DSTB1V02_LOCUS12033</name>
</gene>
<dbReference type="InterPro" id="IPR018379">
    <property type="entry name" value="BEN_domain"/>
</dbReference>
<evidence type="ECO:0000313" key="5">
    <source>
        <dbReference type="Proteomes" id="UP000677054"/>
    </source>
</evidence>
<keyword evidence="1" id="KW-0175">Coiled coil</keyword>
<evidence type="ECO:0000259" key="3">
    <source>
        <dbReference type="PROSITE" id="PS51457"/>
    </source>
</evidence>
<dbReference type="GO" id="GO:0000145">
    <property type="term" value="C:exocyst"/>
    <property type="evidence" value="ECO:0007669"/>
    <property type="project" value="InterPro"/>
</dbReference>
<dbReference type="PROSITE" id="PS51457">
    <property type="entry name" value="BEN"/>
    <property type="match status" value="1"/>
</dbReference>
<evidence type="ECO:0000256" key="1">
    <source>
        <dbReference type="SAM" id="Coils"/>
    </source>
</evidence>
<accession>A0A7R9FRE2</accession>
<evidence type="ECO:0000313" key="4">
    <source>
        <dbReference type="EMBL" id="CAD7252275.1"/>
    </source>
</evidence>
<dbReference type="InterPro" id="IPR010326">
    <property type="entry name" value="EXOC3/Sec6"/>
</dbReference>